<name>A0ABY6DP97_9NEIS</name>
<dbReference type="EMBL" id="CP106753">
    <property type="protein sequence ID" value="UXY15857.1"/>
    <property type="molecule type" value="Genomic_DNA"/>
</dbReference>
<dbReference type="CDD" id="cd00754">
    <property type="entry name" value="Ubl_MoaD"/>
    <property type="match status" value="1"/>
</dbReference>
<reference evidence="1" key="1">
    <citation type="submission" date="2022-10" db="EMBL/GenBank/DDBJ databases">
        <title>Chitiniphilus purpureus sp. nov., a novel chitin-degrading bacterium isolated from crawfish pond sediment.</title>
        <authorList>
            <person name="Li K."/>
        </authorList>
    </citation>
    <scope>NUCLEOTIDE SEQUENCE</scope>
    <source>
        <strain evidence="1">CD1</strain>
    </source>
</reference>
<gene>
    <name evidence="1" type="ORF">N8I74_02230</name>
</gene>
<proteinExistence type="predicted"/>
<protein>
    <submittedName>
        <fullName evidence="1">MoaD/ThiS family protein</fullName>
    </submittedName>
</protein>
<organism evidence="1 2">
    <name type="scientific">Chitiniphilus purpureus</name>
    <dbReference type="NCBI Taxonomy" id="2981137"/>
    <lineage>
        <taxon>Bacteria</taxon>
        <taxon>Pseudomonadati</taxon>
        <taxon>Pseudomonadota</taxon>
        <taxon>Betaproteobacteria</taxon>
        <taxon>Neisseriales</taxon>
        <taxon>Chitinibacteraceae</taxon>
        <taxon>Chitiniphilus</taxon>
    </lineage>
</organism>
<dbReference type="InterPro" id="IPR012675">
    <property type="entry name" value="Beta-grasp_dom_sf"/>
</dbReference>
<evidence type="ECO:0000313" key="1">
    <source>
        <dbReference type="EMBL" id="UXY15857.1"/>
    </source>
</evidence>
<dbReference type="Pfam" id="PF02597">
    <property type="entry name" value="ThiS"/>
    <property type="match status" value="1"/>
</dbReference>
<dbReference type="SUPFAM" id="SSF54285">
    <property type="entry name" value="MoaD/ThiS"/>
    <property type="match status" value="1"/>
</dbReference>
<dbReference type="Proteomes" id="UP001061302">
    <property type="component" value="Chromosome"/>
</dbReference>
<dbReference type="RefSeq" id="WP_263125292.1">
    <property type="nucleotide sequence ID" value="NZ_CP106753.1"/>
</dbReference>
<evidence type="ECO:0000313" key="2">
    <source>
        <dbReference type="Proteomes" id="UP001061302"/>
    </source>
</evidence>
<dbReference type="InterPro" id="IPR016155">
    <property type="entry name" value="Mopterin_synth/thiamin_S_b"/>
</dbReference>
<dbReference type="InterPro" id="IPR003749">
    <property type="entry name" value="ThiS/MoaD-like"/>
</dbReference>
<keyword evidence="2" id="KW-1185">Reference proteome</keyword>
<sequence length="85" mass="8713">MKIRILYLAGLRDALGCAEEALTLPGAEATVAGLLAALRARGGEWASTLGPDRVFRVAVEHTLACPGTPLTDGVEVALFPPVTGG</sequence>
<accession>A0ABY6DP97</accession>
<dbReference type="Gene3D" id="3.10.20.30">
    <property type="match status" value="1"/>
</dbReference>